<dbReference type="InterPro" id="IPR032466">
    <property type="entry name" value="Metal_Hydrolase"/>
</dbReference>
<keyword evidence="5" id="KW-1185">Reference proteome</keyword>
<dbReference type="Gene3D" id="3.20.20.140">
    <property type="entry name" value="Metal-dependent hydrolases"/>
    <property type="match status" value="1"/>
</dbReference>
<evidence type="ECO:0000256" key="2">
    <source>
        <dbReference type="ARBA" id="ARBA00022801"/>
    </source>
</evidence>
<dbReference type="Pfam" id="PF01979">
    <property type="entry name" value="Amidohydro_1"/>
    <property type="match status" value="1"/>
</dbReference>
<dbReference type="EC" id="3.5.4.28" evidence="4"/>
<dbReference type="AlphaFoldDB" id="A0A840AVB7"/>
<dbReference type="CDD" id="cd01298">
    <property type="entry name" value="ATZ_TRZ_like"/>
    <property type="match status" value="1"/>
</dbReference>
<proteinExistence type="inferred from homology"/>
<dbReference type="EC" id="3.5.4.31" evidence="4"/>
<dbReference type="GO" id="GO:0090614">
    <property type="term" value="F:5'-methylthioadenosine deaminase activity"/>
    <property type="evidence" value="ECO:0007669"/>
    <property type="project" value="UniProtKB-EC"/>
</dbReference>
<sequence>MTRILLHSAALLTVDRQDRVIDDGWLVIEDGRIADLGPASMRPGARGFDEVIDLSGHVLMPGLVNAHTHSAMILFRGHAEGQSLLTMDGWYNAIREPELAMVAEDMAPAVALSCAEMALSGTTTFCDQYFFAEEIAAAAATAGLRAVIAYGIVQLGDAARGTEELAKASAFVEGQRSADGRIIPWFGPHAPYVDNTEALLTEEVKVANRLGCGIHLHMACGPEDNELTLERYGTTASVALEKAGFFNGRIHAAHCLDLSDEDIAVFARAEAASVAHCASAGLRSGREAICPVVPLRETGVTVALGTDNVAANNAYDMVSEMRVAGLVASHREGRAQPVSSRELVRMATIEGARALGLDHEIGSLEIGKSADLVAIDISGPGYSNTPDLATLLVYSGSGRDTRHVFVAGEQLVRDRRLTRRPFGAIRSDYDAAYRAFWARVAAAKKAA</sequence>
<dbReference type="InterPro" id="IPR006680">
    <property type="entry name" value="Amidohydro-rel"/>
</dbReference>
<reference evidence="4 5" key="1">
    <citation type="submission" date="2020-08" db="EMBL/GenBank/DDBJ databases">
        <title>Genomic Encyclopedia of Type Strains, Phase IV (KMG-IV): sequencing the most valuable type-strain genomes for metagenomic binning, comparative biology and taxonomic classification.</title>
        <authorList>
            <person name="Goeker M."/>
        </authorList>
    </citation>
    <scope>NUCLEOTIDE SEQUENCE [LARGE SCALE GENOMIC DNA]</scope>
    <source>
        <strain evidence="4 5">DSM 25966</strain>
    </source>
</reference>
<feature type="domain" description="Amidohydrolase-related" evidence="3">
    <location>
        <begin position="58"/>
        <end position="410"/>
    </location>
</feature>
<dbReference type="SUPFAM" id="SSF51556">
    <property type="entry name" value="Metallo-dependent hydrolases"/>
    <property type="match status" value="1"/>
</dbReference>
<dbReference type="Proteomes" id="UP000553963">
    <property type="component" value="Unassembled WGS sequence"/>
</dbReference>
<dbReference type="RefSeq" id="WP_183399927.1">
    <property type="nucleotide sequence ID" value="NZ_JACIDS010000004.1"/>
</dbReference>
<dbReference type="InterPro" id="IPR050287">
    <property type="entry name" value="MTA/SAH_deaminase"/>
</dbReference>
<evidence type="ECO:0000259" key="3">
    <source>
        <dbReference type="Pfam" id="PF01979"/>
    </source>
</evidence>
<evidence type="ECO:0000313" key="4">
    <source>
        <dbReference type="EMBL" id="MBB3932276.1"/>
    </source>
</evidence>
<organism evidence="4 5">
    <name type="scientific">Kaistia hirudinis</name>
    <dbReference type="NCBI Taxonomy" id="1293440"/>
    <lineage>
        <taxon>Bacteria</taxon>
        <taxon>Pseudomonadati</taxon>
        <taxon>Pseudomonadota</taxon>
        <taxon>Alphaproteobacteria</taxon>
        <taxon>Hyphomicrobiales</taxon>
        <taxon>Kaistiaceae</taxon>
        <taxon>Kaistia</taxon>
    </lineage>
</organism>
<evidence type="ECO:0000313" key="5">
    <source>
        <dbReference type="Proteomes" id="UP000553963"/>
    </source>
</evidence>
<comment type="similarity">
    <text evidence="1">Belongs to the metallo-dependent hydrolases superfamily. ATZ/TRZ family.</text>
</comment>
<dbReference type="Gene3D" id="2.30.40.10">
    <property type="entry name" value="Urease, subunit C, domain 1"/>
    <property type="match status" value="1"/>
</dbReference>
<gene>
    <name evidence="4" type="ORF">GGR25_003334</name>
</gene>
<comment type="caution">
    <text evidence="4">The sequence shown here is derived from an EMBL/GenBank/DDBJ whole genome shotgun (WGS) entry which is preliminary data.</text>
</comment>
<accession>A0A840AVB7</accession>
<name>A0A840AVB7_9HYPH</name>
<dbReference type="PANTHER" id="PTHR43794:SF11">
    <property type="entry name" value="AMIDOHYDROLASE-RELATED DOMAIN-CONTAINING PROTEIN"/>
    <property type="match status" value="1"/>
</dbReference>
<dbReference type="GO" id="GO:0050270">
    <property type="term" value="F:S-adenosylhomocysteine deaminase activity"/>
    <property type="evidence" value="ECO:0007669"/>
    <property type="project" value="UniProtKB-EC"/>
</dbReference>
<dbReference type="InterPro" id="IPR011059">
    <property type="entry name" value="Metal-dep_hydrolase_composite"/>
</dbReference>
<dbReference type="PANTHER" id="PTHR43794">
    <property type="entry name" value="AMINOHYDROLASE SSNA-RELATED"/>
    <property type="match status" value="1"/>
</dbReference>
<protein>
    <submittedName>
        <fullName evidence="4">5-methylthioadenosine/S-adenosylhomocysteine deaminase</fullName>
        <ecNumber evidence="4">3.5.4.28</ecNumber>
        <ecNumber evidence="4">3.5.4.31</ecNumber>
    </submittedName>
</protein>
<evidence type="ECO:0000256" key="1">
    <source>
        <dbReference type="ARBA" id="ARBA00006745"/>
    </source>
</evidence>
<dbReference type="EMBL" id="JACIDS010000004">
    <property type="protein sequence ID" value="MBB3932276.1"/>
    <property type="molecule type" value="Genomic_DNA"/>
</dbReference>
<dbReference type="SUPFAM" id="SSF51338">
    <property type="entry name" value="Composite domain of metallo-dependent hydrolases"/>
    <property type="match status" value="1"/>
</dbReference>
<keyword evidence="2 4" id="KW-0378">Hydrolase</keyword>